<keyword evidence="2" id="KW-1185">Reference proteome</keyword>
<feature type="region of interest" description="Disordered" evidence="1">
    <location>
        <begin position="77"/>
        <end position="116"/>
    </location>
</feature>
<feature type="compositionally biased region" description="Polar residues" evidence="1">
    <location>
        <begin position="39"/>
        <end position="50"/>
    </location>
</feature>
<feature type="region of interest" description="Disordered" evidence="1">
    <location>
        <begin position="37"/>
        <end position="59"/>
    </location>
</feature>
<feature type="compositionally biased region" description="Basic residues" evidence="1">
    <location>
        <begin position="77"/>
        <end position="86"/>
    </location>
</feature>
<name>A0A915ADI6_PARUN</name>
<reference evidence="3" key="1">
    <citation type="submission" date="2022-11" db="UniProtKB">
        <authorList>
            <consortium name="WormBaseParasite"/>
        </authorList>
    </citation>
    <scope>IDENTIFICATION</scope>
</reference>
<dbReference type="WBParaSite" id="PgR005X_g218_t01">
    <property type="protein sequence ID" value="PgR005X_g218_t01"/>
    <property type="gene ID" value="PgR005X_g218"/>
</dbReference>
<protein>
    <submittedName>
        <fullName evidence="3">Uncharacterized protein</fullName>
    </submittedName>
</protein>
<evidence type="ECO:0000256" key="1">
    <source>
        <dbReference type="SAM" id="MobiDB-lite"/>
    </source>
</evidence>
<accession>A0A915ADI6</accession>
<feature type="compositionally biased region" description="Basic and acidic residues" evidence="1">
    <location>
        <begin position="97"/>
        <end position="107"/>
    </location>
</feature>
<evidence type="ECO:0000313" key="3">
    <source>
        <dbReference type="WBParaSite" id="PgR005X_g218_t01"/>
    </source>
</evidence>
<sequence>MPLQYCQSVSHLLIMPPFKLLRKKCGITKIIRRREEESLVNSERLNNPTQRKQRESHRKHRKCKCTVVFSKEKKKRSEVAFTKKHAQGASMDEERPEESSEVRRCGNLDDGLVVSV</sequence>
<organism evidence="2 3">
    <name type="scientific">Parascaris univalens</name>
    <name type="common">Nematode worm</name>
    <dbReference type="NCBI Taxonomy" id="6257"/>
    <lineage>
        <taxon>Eukaryota</taxon>
        <taxon>Metazoa</taxon>
        <taxon>Ecdysozoa</taxon>
        <taxon>Nematoda</taxon>
        <taxon>Chromadorea</taxon>
        <taxon>Rhabditida</taxon>
        <taxon>Spirurina</taxon>
        <taxon>Ascaridomorpha</taxon>
        <taxon>Ascaridoidea</taxon>
        <taxon>Ascarididae</taxon>
        <taxon>Parascaris</taxon>
    </lineage>
</organism>
<proteinExistence type="predicted"/>
<dbReference type="Proteomes" id="UP000887569">
    <property type="component" value="Unplaced"/>
</dbReference>
<dbReference type="AlphaFoldDB" id="A0A915ADI6"/>
<evidence type="ECO:0000313" key="2">
    <source>
        <dbReference type="Proteomes" id="UP000887569"/>
    </source>
</evidence>